<evidence type="ECO:0000256" key="4">
    <source>
        <dbReference type="ARBA" id="ARBA00022692"/>
    </source>
</evidence>
<keyword evidence="5 8" id="KW-1133">Transmembrane helix</keyword>
<evidence type="ECO:0000256" key="5">
    <source>
        <dbReference type="ARBA" id="ARBA00022989"/>
    </source>
</evidence>
<dbReference type="GO" id="GO:0005886">
    <property type="term" value="C:plasma membrane"/>
    <property type="evidence" value="ECO:0007669"/>
    <property type="project" value="UniProtKB-SubCell"/>
</dbReference>
<protein>
    <submittedName>
        <fullName evidence="9">Glycosyltransferase 87 family protein</fullName>
    </submittedName>
</protein>
<dbReference type="GO" id="GO:0016758">
    <property type="term" value="F:hexosyltransferase activity"/>
    <property type="evidence" value="ECO:0007669"/>
    <property type="project" value="InterPro"/>
</dbReference>
<dbReference type="AlphaFoldDB" id="A0A9Y2IHZ3"/>
<evidence type="ECO:0000313" key="10">
    <source>
        <dbReference type="Proteomes" id="UP001236014"/>
    </source>
</evidence>
<organism evidence="9 10">
    <name type="scientific">Amycolatopsis carbonis</name>
    <dbReference type="NCBI Taxonomy" id="715471"/>
    <lineage>
        <taxon>Bacteria</taxon>
        <taxon>Bacillati</taxon>
        <taxon>Actinomycetota</taxon>
        <taxon>Actinomycetes</taxon>
        <taxon>Pseudonocardiales</taxon>
        <taxon>Pseudonocardiaceae</taxon>
        <taxon>Amycolatopsis</taxon>
    </lineage>
</organism>
<dbReference type="KEGG" id="acab:QRX50_05785"/>
<feature type="transmembrane region" description="Helical" evidence="8">
    <location>
        <begin position="83"/>
        <end position="115"/>
    </location>
</feature>
<sequence>MDIGTWAHAQAERLRANRKRTLLFAGAAVVIVAAVLVAVGSFGLIDLQIYRFGALAVLHGDDLYGPLPLPTSGTPLPFIYPPFAAVVFTVMAIPPLPVAAVLMDLISLAALWVALHAAVRRLWRPTRTTALIATTALTVAALALEPVRETITFGQINLVLMALVAVDCLEPNPRWPRGLGVGIAAAIKVTPAGFLLFFLLTKDFRAARNALVAGAAATALGFLVASAASVKYFFGGGLTGAAGLSGSPYATNQTIEGALHRLNLPSLPYHVLWLGLSAFVVCAAAVVMRRVDQPLAFVVNATAVLVLSPISWSHHWVWIAPALLVLATRVRTTGQAVALAVGALVFVLAPHSFVPSSDFRELAWTPWQHVIGDSYLLLALGFLTWQVVATQPASVVLEERKPFSPLIGRNS</sequence>
<accession>A0A9Y2IHZ3</accession>
<feature type="transmembrane region" description="Helical" evidence="8">
    <location>
        <begin position="181"/>
        <end position="200"/>
    </location>
</feature>
<feature type="transmembrane region" description="Helical" evidence="8">
    <location>
        <begin position="127"/>
        <end position="144"/>
    </location>
</feature>
<evidence type="ECO:0000256" key="6">
    <source>
        <dbReference type="ARBA" id="ARBA00023136"/>
    </source>
</evidence>
<keyword evidence="10" id="KW-1185">Reference proteome</keyword>
<evidence type="ECO:0000256" key="3">
    <source>
        <dbReference type="ARBA" id="ARBA00022679"/>
    </source>
</evidence>
<evidence type="ECO:0000256" key="2">
    <source>
        <dbReference type="ARBA" id="ARBA00022475"/>
    </source>
</evidence>
<evidence type="ECO:0000256" key="8">
    <source>
        <dbReference type="SAM" id="Phobius"/>
    </source>
</evidence>
<keyword evidence="3" id="KW-0808">Transferase</keyword>
<feature type="transmembrane region" description="Helical" evidence="8">
    <location>
        <begin position="295"/>
        <end position="314"/>
    </location>
</feature>
<dbReference type="Pfam" id="PF09594">
    <property type="entry name" value="GT87"/>
    <property type="match status" value="1"/>
</dbReference>
<feature type="transmembrane region" description="Helical" evidence="8">
    <location>
        <begin position="375"/>
        <end position="397"/>
    </location>
</feature>
<dbReference type="InterPro" id="IPR018584">
    <property type="entry name" value="GT87"/>
</dbReference>
<keyword evidence="6 8" id="KW-0472">Membrane</keyword>
<comment type="subcellular location">
    <subcellularLocation>
        <location evidence="1">Cell membrane</location>
        <topology evidence="1">Multi-pass membrane protein</topology>
    </subcellularLocation>
</comment>
<evidence type="ECO:0000256" key="7">
    <source>
        <dbReference type="ARBA" id="ARBA00024033"/>
    </source>
</evidence>
<evidence type="ECO:0000256" key="1">
    <source>
        <dbReference type="ARBA" id="ARBA00004651"/>
    </source>
</evidence>
<proteinExistence type="inferred from homology"/>
<comment type="similarity">
    <text evidence="7">Belongs to the glycosyltransferase 87 family.</text>
</comment>
<evidence type="ECO:0000313" key="9">
    <source>
        <dbReference type="EMBL" id="WIX80294.1"/>
    </source>
</evidence>
<dbReference type="Proteomes" id="UP001236014">
    <property type="component" value="Chromosome"/>
</dbReference>
<keyword evidence="4 8" id="KW-0812">Transmembrane</keyword>
<name>A0A9Y2IHZ3_9PSEU</name>
<keyword evidence="2" id="KW-1003">Cell membrane</keyword>
<feature type="transmembrane region" description="Helical" evidence="8">
    <location>
        <begin position="270"/>
        <end position="288"/>
    </location>
</feature>
<gene>
    <name evidence="9" type="ORF">QRX50_05785</name>
</gene>
<dbReference type="RefSeq" id="WP_285970926.1">
    <property type="nucleotide sequence ID" value="NZ_CP127294.1"/>
</dbReference>
<reference evidence="9 10" key="1">
    <citation type="submission" date="2023-06" db="EMBL/GenBank/DDBJ databases">
        <authorList>
            <person name="Oyuntsetseg B."/>
            <person name="Kim S.B."/>
        </authorList>
    </citation>
    <scope>NUCLEOTIDE SEQUENCE [LARGE SCALE GENOMIC DNA]</scope>
    <source>
        <strain evidence="9 10">2-15</strain>
    </source>
</reference>
<dbReference type="EMBL" id="CP127294">
    <property type="protein sequence ID" value="WIX80294.1"/>
    <property type="molecule type" value="Genomic_DNA"/>
</dbReference>
<feature type="transmembrane region" description="Helical" evidence="8">
    <location>
        <begin position="206"/>
        <end position="225"/>
    </location>
</feature>
<feature type="transmembrane region" description="Helical" evidence="8">
    <location>
        <begin position="334"/>
        <end position="354"/>
    </location>
</feature>
<feature type="transmembrane region" description="Helical" evidence="8">
    <location>
        <begin position="21"/>
        <end position="45"/>
    </location>
</feature>